<feature type="transmembrane region" description="Helical" evidence="5">
    <location>
        <begin position="68"/>
        <end position="87"/>
    </location>
</feature>
<dbReference type="OrthoDB" id="25987at2"/>
<protein>
    <recommendedName>
        <fullName evidence="6">Yip1 domain-containing protein</fullName>
    </recommendedName>
</protein>
<accession>A0A399ERR0</accession>
<feature type="transmembrane region" description="Helical" evidence="5">
    <location>
        <begin position="42"/>
        <end position="62"/>
    </location>
</feature>
<evidence type="ECO:0000313" key="8">
    <source>
        <dbReference type="Proteomes" id="UP000265341"/>
    </source>
</evidence>
<keyword evidence="4 5" id="KW-0472">Membrane</keyword>
<feature type="domain" description="Yip1" evidence="6">
    <location>
        <begin position="20"/>
        <end position="178"/>
    </location>
</feature>
<name>A0A399ERR0_9DEIN</name>
<evidence type="ECO:0000256" key="4">
    <source>
        <dbReference type="ARBA" id="ARBA00023136"/>
    </source>
</evidence>
<evidence type="ECO:0000256" key="2">
    <source>
        <dbReference type="ARBA" id="ARBA00022692"/>
    </source>
</evidence>
<dbReference type="EMBL" id="QWLA01000045">
    <property type="protein sequence ID" value="RIH85252.1"/>
    <property type="molecule type" value="Genomic_DNA"/>
</dbReference>
<dbReference type="RefSeq" id="WP_119278434.1">
    <property type="nucleotide sequence ID" value="NZ_QWLA01000045.1"/>
</dbReference>
<proteinExistence type="predicted"/>
<evidence type="ECO:0000259" key="6">
    <source>
        <dbReference type="Pfam" id="PF04893"/>
    </source>
</evidence>
<dbReference type="InterPro" id="IPR006977">
    <property type="entry name" value="Yip1_dom"/>
</dbReference>
<dbReference type="GO" id="GO:0016020">
    <property type="term" value="C:membrane"/>
    <property type="evidence" value="ECO:0007669"/>
    <property type="project" value="UniProtKB-SubCell"/>
</dbReference>
<evidence type="ECO:0000313" key="7">
    <source>
        <dbReference type="EMBL" id="RIH85252.1"/>
    </source>
</evidence>
<dbReference type="Proteomes" id="UP000265341">
    <property type="component" value="Unassembled WGS sequence"/>
</dbReference>
<sequence>MNPSPSISQTISTMLGQSLQVLTKPSVATFEQYEAKGTLREALIYVLLAAIIGALGSLGGGITAFLNSIIATAAGFLVFTYLIYAIGKNQGGTGNLDHVAYTFALFWAPISVLFGVLTLLLIITIIGIFLLPLVIPLALAVNVYFAYLAVQSSMNLSESGKIWITLITAAVGIFLISLVIRAILS</sequence>
<feature type="transmembrane region" description="Helical" evidence="5">
    <location>
        <begin position="99"/>
        <end position="123"/>
    </location>
</feature>
<evidence type="ECO:0000256" key="5">
    <source>
        <dbReference type="SAM" id="Phobius"/>
    </source>
</evidence>
<comment type="subcellular location">
    <subcellularLocation>
        <location evidence="1">Membrane</location>
        <topology evidence="1">Multi-pass membrane protein</topology>
    </subcellularLocation>
</comment>
<feature type="transmembrane region" description="Helical" evidence="5">
    <location>
        <begin position="162"/>
        <end position="184"/>
    </location>
</feature>
<evidence type="ECO:0000256" key="1">
    <source>
        <dbReference type="ARBA" id="ARBA00004141"/>
    </source>
</evidence>
<gene>
    <name evidence="7" type="ORF">Mrose_02310</name>
</gene>
<comment type="caution">
    <text evidence="7">The sequence shown here is derived from an EMBL/GenBank/DDBJ whole genome shotgun (WGS) entry which is preliminary data.</text>
</comment>
<organism evidence="7 8">
    <name type="scientific">Calidithermus roseus</name>
    <dbReference type="NCBI Taxonomy" id="1644118"/>
    <lineage>
        <taxon>Bacteria</taxon>
        <taxon>Thermotogati</taxon>
        <taxon>Deinococcota</taxon>
        <taxon>Deinococci</taxon>
        <taxon>Thermales</taxon>
        <taxon>Thermaceae</taxon>
        <taxon>Calidithermus</taxon>
    </lineage>
</organism>
<evidence type="ECO:0000256" key="3">
    <source>
        <dbReference type="ARBA" id="ARBA00022989"/>
    </source>
</evidence>
<dbReference type="Pfam" id="PF04893">
    <property type="entry name" value="Yip1"/>
    <property type="match status" value="1"/>
</dbReference>
<keyword evidence="8" id="KW-1185">Reference proteome</keyword>
<reference evidence="7 8" key="1">
    <citation type="submission" date="2018-08" db="EMBL/GenBank/DDBJ databases">
        <title>Meiothermus roseus NBRC 110900 genome sequencing project.</title>
        <authorList>
            <person name="Da Costa M.S."/>
            <person name="Albuquerque L."/>
            <person name="Raposo P."/>
            <person name="Froufe H.J.C."/>
            <person name="Barroso C.S."/>
            <person name="Egas C."/>
        </authorList>
    </citation>
    <scope>NUCLEOTIDE SEQUENCE [LARGE SCALE GENOMIC DNA]</scope>
    <source>
        <strain evidence="7 8">NBRC 110900</strain>
    </source>
</reference>
<keyword evidence="2 5" id="KW-0812">Transmembrane</keyword>
<keyword evidence="3 5" id="KW-1133">Transmembrane helix</keyword>
<dbReference type="AlphaFoldDB" id="A0A399ERR0"/>
<feature type="transmembrane region" description="Helical" evidence="5">
    <location>
        <begin position="129"/>
        <end position="150"/>
    </location>
</feature>